<proteinExistence type="predicted"/>
<reference evidence="3 4" key="1">
    <citation type="submission" date="2018-08" db="EMBL/GenBank/DDBJ databases">
        <title>A genome reference for cultivated species of the human gut microbiota.</title>
        <authorList>
            <person name="Zou Y."/>
            <person name="Xue W."/>
            <person name="Luo G."/>
        </authorList>
    </citation>
    <scope>NUCLEOTIDE SEQUENCE [LARGE SCALE GENOMIC DNA]</scope>
    <source>
        <strain evidence="3 4">AF45-19</strain>
    </source>
</reference>
<gene>
    <name evidence="3" type="ORF">DW072_06085</name>
</gene>
<dbReference type="InterPro" id="IPR042229">
    <property type="entry name" value="Listeria/Bacterioides_rpt_sf"/>
</dbReference>
<dbReference type="AlphaFoldDB" id="A0A415FSC6"/>
<dbReference type="Gene3D" id="2.60.40.4270">
    <property type="entry name" value="Listeria-Bacteroides repeat domain"/>
    <property type="match status" value="1"/>
</dbReference>
<keyword evidence="2" id="KW-0812">Transmembrane</keyword>
<dbReference type="GO" id="GO:0030313">
    <property type="term" value="C:cell envelope"/>
    <property type="evidence" value="ECO:0007669"/>
    <property type="project" value="UniProtKB-SubCell"/>
</dbReference>
<sequence>MPALSDTTWLADPDMNFDNVDGWHKTDRYGGSFEFTKDGLITRTRDLYGPSKKPFDGMVHIELQGDASKANGQIGVGWHEIGNGKAYMEWNRCEKGQADCVYDGYSTPSKDNNIETWLQIDSYDDKGYGELLAKHMQLTQVDPTTHNGVARDGYVFTGWDKDVTKPIEGGTVYTAQYRPAVYKVRFDTNGGTGTMADQSHTYDRKQALTANTFAREGYRFTGWNTRGDGKGKAFTDKQTVTNLLAHDGAVGVLYAQWERIPETALPMAGGVIGGIPSIIGGVVTAAALALAVMARRRGGRHAV</sequence>
<dbReference type="Proteomes" id="UP000285262">
    <property type="component" value="Unassembled WGS sequence"/>
</dbReference>
<name>A0A415FSC6_BIFAD</name>
<dbReference type="Pfam" id="PF09479">
    <property type="entry name" value="Flg_new"/>
    <property type="match status" value="1"/>
</dbReference>
<organism evidence="3 4">
    <name type="scientific">Bifidobacterium adolescentis</name>
    <dbReference type="NCBI Taxonomy" id="1680"/>
    <lineage>
        <taxon>Bacteria</taxon>
        <taxon>Bacillati</taxon>
        <taxon>Actinomycetota</taxon>
        <taxon>Actinomycetes</taxon>
        <taxon>Bifidobacteriales</taxon>
        <taxon>Bifidobacteriaceae</taxon>
        <taxon>Bifidobacterium</taxon>
    </lineage>
</organism>
<comment type="caution">
    <text evidence="3">The sequence shown here is derived from an EMBL/GenBank/DDBJ whole genome shotgun (WGS) entry which is preliminary data.</text>
</comment>
<dbReference type="InterPro" id="IPR013378">
    <property type="entry name" value="InlB-like_B-rpt"/>
</dbReference>
<evidence type="ECO:0000313" key="4">
    <source>
        <dbReference type="Proteomes" id="UP000285262"/>
    </source>
</evidence>
<keyword evidence="2" id="KW-0472">Membrane</keyword>
<evidence type="ECO:0008006" key="5">
    <source>
        <dbReference type="Google" id="ProtNLM"/>
    </source>
</evidence>
<comment type="subcellular location">
    <subcellularLocation>
        <location evidence="1">Cell envelope</location>
    </subcellularLocation>
</comment>
<feature type="transmembrane region" description="Helical" evidence="2">
    <location>
        <begin position="267"/>
        <end position="292"/>
    </location>
</feature>
<accession>A0A415FSC6</accession>
<evidence type="ECO:0000256" key="1">
    <source>
        <dbReference type="ARBA" id="ARBA00004196"/>
    </source>
</evidence>
<dbReference type="EMBL" id="QRNG01000008">
    <property type="protein sequence ID" value="RHK25813.1"/>
    <property type="molecule type" value="Genomic_DNA"/>
</dbReference>
<evidence type="ECO:0000313" key="3">
    <source>
        <dbReference type="EMBL" id="RHK25813.1"/>
    </source>
</evidence>
<protein>
    <recommendedName>
        <fullName evidence="5">InlB B-repeat-containing protein</fullName>
    </recommendedName>
</protein>
<keyword evidence="2" id="KW-1133">Transmembrane helix</keyword>
<evidence type="ECO:0000256" key="2">
    <source>
        <dbReference type="SAM" id="Phobius"/>
    </source>
</evidence>